<organism evidence="3 4">
    <name type="scientific">Saxophila tyrrhenica</name>
    <dbReference type="NCBI Taxonomy" id="1690608"/>
    <lineage>
        <taxon>Eukaryota</taxon>
        <taxon>Fungi</taxon>
        <taxon>Dikarya</taxon>
        <taxon>Ascomycota</taxon>
        <taxon>Pezizomycotina</taxon>
        <taxon>Dothideomycetes</taxon>
        <taxon>Dothideomycetidae</taxon>
        <taxon>Mycosphaerellales</taxon>
        <taxon>Extremaceae</taxon>
        <taxon>Saxophila</taxon>
    </lineage>
</organism>
<accession>A0AAV9NZB4</accession>
<dbReference type="Proteomes" id="UP001337655">
    <property type="component" value="Unassembled WGS sequence"/>
</dbReference>
<keyword evidence="4" id="KW-1185">Reference proteome</keyword>
<dbReference type="AlphaFoldDB" id="A0AAV9NZB4"/>
<name>A0AAV9NZB4_9PEZI</name>
<sequence>MEPWSLLLTLSFLLSTLSPAIGWSYFFPEPAFGIEFTLDHVVASVSLPNKSTYGLAKVHGGEAYRSLMRRSLELCHNVSLTQALPLKQLRSSWLRAREEEDARQARRAPRSRENFSVSVRERHSTNLPVPSGSDEFGGDADVKILERSVGRLKDAIELEMLDKFGVKEYDLFPWSYTRIVAPDFFFTALAPQTDKSIQPEKNVSWIEYFPKDEELLWYSSIARKLSRVTEVAGRIHIKAAAVTASSWATLSQTRQDHCISPEGHGQDGLKGACEPALHSPTSIVVGLNNATLSLWLDGSPGLRTPWSTFPNLGGHALLSRAKSDIDHHWDEVVSKIDSFGERTDGAVDLILSGESWSEQTFEGFKSRLNMGERKVNIANVVRQPDDFAASKRAARLGRDDLDAHTVPESPLVYGDEL</sequence>
<feature type="region of interest" description="Disordered" evidence="1">
    <location>
        <begin position="100"/>
        <end position="134"/>
    </location>
</feature>
<evidence type="ECO:0000256" key="1">
    <source>
        <dbReference type="SAM" id="MobiDB-lite"/>
    </source>
</evidence>
<evidence type="ECO:0000313" key="3">
    <source>
        <dbReference type="EMBL" id="KAK5165076.1"/>
    </source>
</evidence>
<protein>
    <submittedName>
        <fullName evidence="3">Uncharacterized protein</fullName>
    </submittedName>
</protein>
<keyword evidence="2" id="KW-0732">Signal</keyword>
<feature type="chain" id="PRO_5043731934" evidence="2">
    <location>
        <begin position="23"/>
        <end position="417"/>
    </location>
</feature>
<feature type="signal peptide" evidence="2">
    <location>
        <begin position="1"/>
        <end position="22"/>
    </location>
</feature>
<reference evidence="3 4" key="1">
    <citation type="submission" date="2023-08" db="EMBL/GenBank/DDBJ databases">
        <title>Black Yeasts Isolated from many extreme environments.</title>
        <authorList>
            <person name="Coleine C."/>
            <person name="Stajich J.E."/>
            <person name="Selbmann L."/>
        </authorList>
    </citation>
    <scope>NUCLEOTIDE SEQUENCE [LARGE SCALE GENOMIC DNA]</scope>
    <source>
        <strain evidence="3 4">CCFEE 5935</strain>
    </source>
</reference>
<dbReference type="EMBL" id="JAVRRT010000017">
    <property type="protein sequence ID" value="KAK5165076.1"/>
    <property type="molecule type" value="Genomic_DNA"/>
</dbReference>
<dbReference type="RefSeq" id="XP_064655219.1">
    <property type="nucleotide sequence ID" value="XM_064806402.1"/>
</dbReference>
<evidence type="ECO:0000256" key="2">
    <source>
        <dbReference type="SAM" id="SignalP"/>
    </source>
</evidence>
<gene>
    <name evidence="3" type="ORF">LTR77_009173</name>
</gene>
<dbReference type="GeneID" id="89930505"/>
<proteinExistence type="predicted"/>
<evidence type="ECO:0000313" key="4">
    <source>
        <dbReference type="Proteomes" id="UP001337655"/>
    </source>
</evidence>
<comment type="caution">
    <text evidence="3">The sequence shown here is derived from an EMBL/GenBank/DDBJ whole genome shotgun (WGS) entry which is preliminary data.</text>
</comment>